<evidence type="ECO:0000313" key="3">
    <source>
        <dbReference type="EMBL" id="VAX36214.1"/>
    </source>
</evidence>
<proteinExistence type="predicted"/>
<dbReference type="InterPro" id="IPR007029">
    <property type="entry name" value="YHS_dom"/>
</dbReference>
<reference evidence="3" key="1">
    <citation type="submission" date="2018-06" db="EMBL/GenBank/DDBJ databases">
        <authorList>
            <person name="Zhirakovskaya E."/>
        </authorList>
    </citation>
    <scope>NUCLEOTIDE SEQUENCE</scope>
</reference>
<feature type="coiled-coil region" evidence="1">
    <location>
        <begin position="1"/>
        <end position="53"/>
    </location>
</feature>
<keyword evidence="1" id="KW-0175">Coiled coil</keyword>
<name>A0A3B1DJH5_9ZZZZ</name>
<evidence type="ECO:0000256" key="1">
    <source>
        <dbReference type="SAM" id="Coils"/>
    </source>
</evidence>
<dbReference type="Pfam" id="PF04945">
    <property type="entry name" value="YHS"/>
    <property type="match status" value="1"/>
</dbReference>
<feature type="domain" description="YHS" evidence="2">
    <location>
        <begin position="174"/>
        <end position="219"/>
    </location>
</feature>
<evidence type="ECO:0000259" key="2">
    <source>
        <dbReference type="Pfam" id="PF04945"/>
    </source>
</evidence>
<accession>A0A3B1DJH5</accession>
<sequence>MNSLQALEEQIQQRLKRVEEKEEQRRIQLETKMAELEIRLEKFDQLANELMVKTLEPRMKKLASFFDNAKLHASNEAKKHYSICEFKHSSQYPASVKLTLSIAHDAEIEHLLLVYNLDILPVFFKFKANEQAAFVLDHLNMKQAEEWIDEKILLFVDTYMQLEQTDQYQQGLLVTDPVCGMRFRKSIATAETKYIDHTYFFCSHHCYEKFMAKPQQYVPNETD</sequence>
<dbReference type="Gene3D" id="1.10.620.20">
    <property type="entry name" value="Ribonucleotide Reductase, subunit A"/>
    <property type="match status" value="1"/>
</dbReference>
<dbReference type="GO" id="GO:0016491">
    <property type="term" value="F:oxidoreductase activity"/>
    <property type="evidence" value="ECO:0007669"/>
    <property type="project" value="InterPro"/>
</dbReference>
<dbReference type="AlphaFoldDB" id="A0A3B1DJH5"/>
<dbReference type="EMBL" id="UOGL01000042">
    <property type="protein sequence ID" value="VAX36214.1"/>
    <property type="molecule type" value="Genomic_DNA"/>
</dbReference>
<dbReference type="InterPro" id="IPR009078">
    <property type="entry name" value="Ferritin-like_SF"/>
</dbReference>
<organism evidence="3">
    <name type="scientific">hydrothermal vent metagenome</name>
    <dbReference type="NCBI Taxonomy" id="652676"/>
    <lineage>
        <taxon>unclassified sequences</taxon>
        <taxon>metagenomes</taxon>
        <taxon>ecological metagenomes</taxon>
    </lineage>
</organism>
<protein>
    <recommendedName>
        <fullName evidence="2">YHS domain-containing protein</fullName>
    </recommendedName>
</protein>
<gene>
    <name evidence="3" type="ORF">MNBD_PLANCTO02-342</name>
</gene>
<dbReference type="InterPro" id="IPR012348">
    <property type="entry name" value="RNR-like"/>
</dbReference>
<dbReference type="SUPFAM" id="SSF47240">
    <property type="entry name" value="Ferritin-like"/>
    <property type="match status" value="1"/>
</dbReference>